<dbReference type="Proteomes" id="UP000823775">
    <property type="component" value="Unassembled WGS sequence"/>
</dbReference>
<feature type="non-terminal residue" evidence="1">
    <location>
        <position position="63"/>
    </location>
</feature>
<gene>
    <name evidence="1" type="ORF">HAX54_049404</name>
</gene>
<sequence length="63" mass="7191">MTKTIYTKSLKSKFYLNSEGPVVQGWTMFWKEVLSVELSLEFGILPGLVHLLTDGLSFDKMVH</sequence>
<name>A0ABS8WP75_DATST</name>
<comment type="caution">
    <text evidence="1">The sequence shown here is derived from an EMBL/GenBank/DDBJ whole genome shotgun (WGS) entry which is preliminary data.</text>
</comment>
<evidence type="ECO:0000313" key="1">
    <source>
        <dbReference type="EMBL" id="MCE3051302.1"/>
    </source>
</evidence>
<protein>
    <submittedName>
        <fullName evidence="1">Uncharacterized protein</fullName>
    </submittedName>
</protein>
<evidence type="ECO:0000313" key="2">
    <source>
        <dbReference type="Proteomes" id="UP000823775"/>
    </source>
</evidence>
<dbReference type="EMBL" id="JACEIK010008360">
    <property type="protein sequence ID" value="MCE3051302.1"/>
    <property type="molecule type" value="Genomic_DNA"/>
</dbReference>
<organism evidence="1 2">
    <name type="scientific">Datura stramonium</name>
    <name type="common">Jimsonweed</name>
    <name type="synonym">Common thornapple</name>
    <dbReference type="NCBI Taxonomy" id="4076"/>
    <lineage>
        <taxon>Eukaryota</taxon>
        <taxon>Viridiplantae</taxon>
        <taxon>Streptophyta</taxon>
        <taxon>Embryophyta</taxon>
        <taxon>Tracheophyta</taxon>
        <taxon>Spermatophyta</taxon>
        <taxon>Magnoliopsida</taxon>
        <taxon>eudicotyledons</taxon>
        <taxon>Gunneridae</taxon>
        <taxon>Pentapetalae</taxon>
        <taxon>asterids</taxon>
        <taxon>lamiids</taxon>
        <taxon>Solanales</taxon>
        <taxon>Solanaceae</taxon>
        <taxon>Solanoideae</taxon>
        <taxon>Datureae</taxon>
        <taxon>Datura</taxon>
    </lineage>
</organism>
<accession>A0ABS8WP75</accession>
<proteinExistence type="predicted"/>
<keyword evidence="2" id="KW-1185">Reference proteome</keyword>
<reference evidence="1 2" key="1">
    <citation type="journal article" date="2021" name="BMC Genomics">
        <title>Datura genome reveals duplications of psychoactive alkaloid biosynthetic genes and high mutation rate following tissue culture.</title>
        <authorList>
            <person name="Rajewski A."/>
            <person name="Carter-House D."/>
            <person name="Stajich J."/>
            <person name="Litt A."/>
        </authorList>
    </citation>
    <scope>NUCLEOTIDE SEQUENCE [LARGE SCALE GENOMIC DNA]</scope>
    <source>
        <strain evidence="1">AR-01</strain>
    </source>
</reference>